<name>A0AAV2DYP4_9ROSI</name>
<dbReference type="EMBL" id="OZ034816">
    <property type="protein sequence ID" value="CAL1378592.1"/>
    <property type="molecule type" value="Genomic_DNA"/>
</dbReference>
<dbReference type="InterPro" id="IPR046960">
    <property type="entry name" value="PPR_At4g14850-like_plant"/>
</dbReference>
<keyword evidence="3" id="KW-1185">Reference proteome</keyword>
<reference evidence="2 3" key="1">
    <citation type="submission" date="2024-04" db="EMBL/GenBank/DDBJ databases">
        <authorList>
            <person name="Fracassetti M."/>
        </authorList>
    </citation>
    <scope>NUCLEOTIDE SEQUENCE [LARGE SCALE GENOMIC DNA]</scope>
</reference>
<dbReference type="PANTHER" id="PTHR47926:SF446">
    <property type="entry name" value="PENTACOTRIPEPTIDE-REPEAT REGION OF PRORP DOMAIN-CONTAINING PROTEIN"/>
    <property type="match status" value="1"/>
</dbReference>
<evidence type="ECO:0008006" key="4">
    <source>
        <dbReference type="Google" id="ProtNLM"/>
    </source>
</evidence>
<evidence type="ECO:0000313" key="3">
    <source>
        <dbReference type="Proteomes" id="UP001497516"/>
    </source>
</evidence>
<dbReference type="Pfam" id="PF20431">
    <property type="entry name" value="E_motif"/>
    <property type="match status" value="1"/>
</dbReference>
<gene>
    <name evidence="2" type="ORF">LTRI10_LOCUS20165</name>
</gene>
<sequence length="159" mass="18356">MHGGSSRLSRVTRRNTSFRQKHADGGKCSHLGILTERMQDTPHHDTQLVEHVLKKLLKLELQNVGNYVRLSNIYSASHKFDDAENVRLLMSERLLKLRRCNWIKVKVLSASFSWATHVSVIGSYLLQAFQLDKDFEAASYVPTTKYVLFVIEEEDLHFL</sequence>
<dbReference type="AlphaFoldDB" id="A0AAV2DYP4"/>
<dbReference type="GO" id="GO:0003723">
    <property type="term" value="F:RNA binding"/>
    <property type="evidence" value="ECO:0007669"/>
    <property type="project" value="InterPro"/>
</dbReference>
<organism evidence="2 3">
    <name type="scientific">Linum trigynum</name>
    <dbReference type="NCBI Taxonomy" id="586398"/>
    <lineage>
        <taxon>Eukaryota</taxon>
        <taxon>Viridiplantae</taxon>
        <taxon>Streptophyta</taxon>
        <taxon>Embryophyta</taxon>
        <taxon>Tracheophyta</taxon>
        <taxon>Spermatophyta</taxon>
        <taxon>Magnoliopsida</taxon>
        <taxon>eudicotyledons</taxon>
        <taxon>Gunneridae</taxon>
        <taxon>Pentapetalae</taxon>
        <taxon>rosids</taxon>
        <taxon>fabids</taxon>
        <taxon>Malpighiales</taxon>
        <taxon>Linaceae</taxon>
        <taxon>Linum</taxon>
    </lineage>
</organism>
<protein>
    <recommendedName>
        <fullName evidence="4">Pentatricopeptide repeat-containing protein</fullName>
    </recommendedName>
</protein>
<proteinExistence type="predicted"/>
<evidence type="ECO:0000256" key="1">
    <source>
        <dbReference type="SAM" id="MobiDB-lite"/>
    </source>
</evidence>
<feature type="region of interest" description="Disordered" evidence="1">
    <location>
        <begin position="1"/>
        <end position="25"/>
    </location>
</feature>
<dbReference type="PANTHER" id="PTHR47926">
    <property type="entry name" value="PENTATRICOPEPTIDE REPEAT-CONTAINING PROTEIN"/>
    <property type="match status" value="1"/>
</dbReference>
<dbReference type="InterPro" id="IPR046848">
    <property type="entry name" value="E_motif"/>
</dbReference>
<feature type="compositionally biased region" description="Polar residues" evidence="1">
    <location>
        <begin position="1"/>
        <end position="18"/>
    </location>
</feature>
<accession>A0AAV2DYP4</accession>
<evidence type="ECO:0000313" key="2">
    <source>
        <dbReference type="EMBL" id="CAL1378592.1"/>
    </source>
</evidence>
<dbReference type="GO" id="GO:0009451">
    <property type="term" value="P:RNA modification"/>
    <property type="evidence" value="ECO:0007669"/>
    <property type="project" value="InterPro"/>
</dbReference>
<dbReference type="Proteomes" id="UP001497516">
    <property type="component" value="Chromosome 3"/>
</dbReference>